<dbReference type="AlphaFoldDB" id="A0A9X4B0Q8"/>
<feature type="region of interest" description="Disordered" evidence="1">
    <location>
        <begin position="26"/>
        <end position="93"/>
    </location>
</feature>
<comment type="caution">
    <text evidence="3">The sequence shown here is derived from an EMBL/GenBank/DDBJ whole genome shotgun (WGS) entry which is preliminary data.</text>
</comment>
<dbReference type="Proteomes" id="UP001141183">
    <property type="component" value="Unassembled WGS sequence"/>
</dbReference>
<evidence type="ECO:0000256" key="1">
    <source>
        <dbReference type="SAM" id="MobiDB-lite"/>
    </source>
</evidence>
<feature type="compositionally biased region" description="Low complexity" evidence="1">
    <location>
        <begin position="34"/>
        <end position="49"/>
    </location>
</feature>
<dbReference type="PROSITE" id="PS51257">
    <property type="entry name" value="PROKAR_LIPOPROTEIN"/>
    <property type="match status" value="1"/>
</dbReference>
<accession>A0A9X4B0Q8</accession>
<feature type="chain" id="PRO_5040827481" description="Lipoprotein" evidence="2">
    <location>
        <begin position="21"/>
        <end position="157"/>
    </location>
</feature>
<proteinExistence type="predicted"/>
<sequence>MNKNLFLKLGLLLLSLSLVACGQKNNSVGEDNSSESSTSQFVSSTQSSVKESEKTTSPSVENAVESKQGDEAVQKNTQQDTKPDTQPEATEKEYYDLIKEAWQKQKYYIDSIDDPKVKQSVQTTNSAAILKSNELLLAHPEDSEAINASLEKVLAGE</sequence>
<gene>
    <name evidence="3" type="ORF">NE398_07260</name>
</gene>
<name>A0A9X4B0Q8_9CLOT</name>
<organism evidence="3 4">
    <name type="scientific">Clostridium tertium</name>
    <dbReference type="NCBI Taxonomy" id="1559"/>
    <lineage>
        <taxon>Bacteria</taxon>
        <taxon>Bacillati</taxon>
        <taxon>Bacillota</taxon>
        <taxon>Clostridia</taxon>
        <taxon>Eubacteriales</taxon>
        <taxon>Clostridiaceae</taxon>
        <taxon>Clostridium</taxon>
    </lineage>
</organism>
<dbReference type="EMBL" id="JAMRYU010000006">
    <property type="protein sequence ID" value="MDC4239962.1"/>
    <property type="molecule type" value="Genomic_DNA"/>
</dbReference>
<evidence type="ECO:0000256" key="2">
    <source>
        <dbReference type="SAM" id="SignalP"/>
    </source>
</evidence>
<evidence type="ECO:0000313" key="3">
    <source>
        <dbReference type="EMBL" id="MDC4239962.1"/>
    </source>
</evidence>
<keyword evidence="2" id="KW-0732">Signal</keyword>
<keyword evidence="4" id="KW-1185">Reference proteome</keyword>
<feature type="compositionally biased region" description="Basic and acidic residues" evidence="1">
    <location>
        <begin position="81"/>
        <end position="93"/>
    </location>
</feature>
<evidence type="ECO:0008006" key="5">
    <source>
        <dbReference type="Google" id="ProtNLM"/>
    </source>
</evidence>
<reference evidence="3" key="1">
    <citation type="submission" date="2022-05" db="EMBL/GenBank/DDBJ databases">
        <title>Draft genome sequence of Clostridium tertium strain CP3 isolated from Peru.</title>
        <authorList>
            <person name="Hurtado R."/>
            <person name="Lima L."/>
            <person name="Sousa T."/>
            <person name="Jaiswal A.K."/>
            <person name="Tiwari S."/>
            <person name="Maturrano L."/>
            <person name="Brenig B."/>
            <person name="Azevedo V."/>
        </authorList>
    </citation>
    <scope>NUCLEOTIDE SEQUENCE</scope>
    <source>
        <strain evidence="3">CP3</strain>
    </source>
</reference>
<evidence type="ECO:0000313" key="4">
    <source>
        <dbReference type="Proteomes" id="UP001141183"/>
    </source>
</evidence>
<dbReference type="RefSeq" id="WP_272470199.1">
    <property type="nucleotide sequence ID" value="NZ_JAMRYU010000006.1"/>
</dbReference>
<feature type="signal peptide" evidence="2">
    <location>
        <begin position="1"/>
        <end position="20"/>
    </location>
</feature>
<protein>
    <recommendedName>
        <fullName evidence="5">Lipoprotein</fullName>
    </recommendedName>
</protein>